<dbReference type="GeneID" id="92838027"/>
<gene>
    <name evidence="5" type="ORF">HMPREF0083_00227</name>
</gene>
<reference evidence="5 6" key="1">
    <citation type="submission" date="2013-08" db="EMBL/GenBank/DDBJ databases">
        <authorList>
            <person name="Weinstock G."/>
            <person name="Sodergren E."/>
            <person name="Wylie T."/>
            <person name="Fulton L."/>
            <person name="Fulton R."/>
            <person name="Fronick C."/>
            <person name="O'Laughlin M."/>
            <person name="Godfrey J."/>
            <person name="Miner T."/>
            <person name="Herter B."/>
            <person name="Appelbaum E."/>
            <person name="Cordes M."/>
            <person name="Lek S."/>
            <person name="Wollam A."/>
            <person name="Pepin K.H."/>
            <person name="Palsikar V.B."/>
            <person name="Mitreva M."/>
            <person name="Wilson R.K."/>
        </authorList>
    </citation>
    <scope>NUCLEOTIDE SEQUENCE [LARGE SCALE GENOMIC DNA]</scope>
    <source>
        <strain evidence="5 6">ATCC 12856</strain>
    </source>
</reference>
<evidence type="ECO:0000313" key="5">
    <source>
        <dbReference type="EMBL" id="ERI11707.1"/>
    </source>
</evidence>
<dbReference type="InterPro" id="IPR002641">
    <property type="entry name" value="PNPLA_dom"/>
</dbReference>
<keyword evidence="1" id="KW-0378">Hydrolase</keyword>
<dbReference type="RefSeq" id="WP_021620077.1">
    <property type="nucleotide sequence ID" value="NZ_KE952715.1"/>
</dbReference>
<dbReference type="HOGENOM" id="CLU_612011_0_0_9"/>
<evidence type="ECO:0000256" key="1">
    <source>
        <dbReference type="ARBA" id="ARBA00022801"/>
    </source>
</evidence>
<evidence type="ECO:0000256" key="3">
    <source>
        <dbReference type="ARBA" id="ARBA00023098"/>
    </source>
</evidence>
<keyword evidence="2" id="KW-0442">Lipid degradation</keyword>
<proteinExistence type="predicted"/>
<dbReference type="AlphaFoldDB" id="U1YHX8"/>
<keyword evidence="3" id="KW-0443">Lipid metabolism</keyword>
<dbReference type="GO" id="GO:0016787">
    <property type="term" value="F:hydrolase activity"/>
    <property type="evidence" value="ECO:0007669"/>
    <property type="project" value="UniProtKB-KW"/>
</dbReference>
<dbReference type="PANTHER" id="PTHR14226">
    <property type="entry name" value="NEUROPATHY TARGET ESTERASE/SWISS CHEESE D.MELANOGASTER"/>
    <property type="match status" value="1"/>
</dbReference>
<comment type="caution">
    <text evidence="5">The sequence shown here is derived from an EMBL/GenBank/DDBJ whole genome shotgun (WGS) entry which is preliminary data.</text>
</comment>
<feature type="domain" description="PNPLA" evidence="4">
    <location>
        <begin position="9"/>
        <end position="225"/>
    </location>
</feature>
<name>U1YHX8_ANEAE</name>
<protein>
    <submittedName>
        <fullName evidence="5">Phospholipase, patatin family</fullName>
    </submittedName>
</protein>
<dbReference type="PANTHER" id="PTHR14226:SF78">
    <property type="entry name" value="SLR0060 PROTEIN"/>
    <property type="match status" value="1"/>
</dbReference>
<dbReference type="SUPFAM" id="SSF52151">
    <property type="entry name" value="FabD/lysophospholipase-like"/>
    <property type="match status" value="1"/>
</dbReference>
<evidence type="ECO:0000256" key="2">
    <source>
        <dbReference type="ARBA" id="ARBA00022963"/>
    </source>
</evidence>
<dbReference type="EMBL" id="AWSJ01000018">
    <property type="protein sequence ID" value="ERI11707.1"/>
    <property type="molecule type" value="Genomic_DNA"/>
</dbReference>
<dbReference type="InterPro" id="IPR016035">
    <property type="entry name" value="Acyl_Trfase/lysoPLipase"/>
</dbReference>
<evidence type="ECO:0000259" key="4">
    <source>
        <dbReference type="Pfam" id="PF01734"/>
    </source>
</evidence>
<evidence type="ECO:0000313" key="6">
    <source>
        <dbReference type="Proteomes" id="UP000016511"/>
    </source>
</evidence>
<dbReference type="Proteomes" id="UP000016511">
    <property type="component" value="Unassembled WGS sequence"/>
</dbReference>
<dbReference type="eggNOG" id="COG1752">
    <property type="taxonomic scope" value="Bacteria"/>
</dbReference>
<accession>U1YHX8</accession>
<dbReference type="Gene3D" id="3.40.1090.10">
    <property type="entry name" value="Cytosolic phospholipase A2 catalytic domain"/>
    <property type="match status" value="2"/>
</dbReference>
<dbReference type="Pfam" id="PF01734">
    <property type="entry name" value="Patatin"/>
    <property type="match status" value="1"/>
</dbReference>
<organism evidence="5 6">
    <name type="scientific">Aneurinibacillus aneurinilyticus ATCC 12856</name>
    <dbReference type="NCBI Taxonomy" id="649747"/>
    <lineage>
        <taxon>Bacteria</taxon>
        <taxon>Bacillati</taxon>
        <taxon>Bacillota</taxon>
        <taxon>Bacilli</taxon>
        <taxon>Bacillales</taxon>
        <taxon>Paenibacillaceae</taxon>
        <taxon>Aneurinibacillus group</taxon>
        <taxon>Aneurinibacillus</taxon>
    </lineage>
</organism>
<dbReference type="PATRIC" id="fig|649747.3.peg.202"/>
<sequence>MGQEIRLNFSGGGFRATFYCLGGYRRLVELGVHSYVTQLSSVSGGSIAAGAIMQGLTEGDFKDLRDFDHKVTTPLRRLGKINVRKILVKQAYAPRLSNLKQLFKLRTRFSRLFPILLDKELFNNQYICELPTKPEWSCNTTCLNTMKRLRFKVVDCYGNLLGTTTDISDIKISLAVAASAAFPLMFAPIKVNTKGREFYDKYNSSVYSTIPETLYLTDGGVYDNLGSESILKENGHFITMDASAGEECWTPDYNMSFSSGIWRLLNVSMNQIVNLRRRLLYLHSGSEGIQLLIGHPIAELRTNEVKIREHERSLPVYSSDYQEIERLVATLRTDLDSFKDIEMDTLMWSGAVRMDLAVKSLFPEIISEEKWLDTPKFPNYTYDEIIQTLKLGQTLKVF</sequence>
<dbReference type="GO" id="GO:0016042">
    <property type="term" value="P:lipid catabolic process"/>
    <property type="evidence" value="ECO:0007669"/>
    <property type="project" value="UniProtKB-KW"/>
</dbReference>
<dbReference type="STRING" id="649747.HMPREF0083_00227"/>
<dbReference type="InterPro" id="IPR050301">
    <property type="entry name" value="NTE"/>
</dbReference>
<keyword evidence="6" id="KW-1185">Reference proteome</keyword>